<organism evidence="1">
    <name type="scientific">marine sediment metagenome</name>
    <dbReference type="NCBI Taxonomy" id="412755"/>
    <lineage>
        <taxon>unclassified sequences</taxon>
        <taxon>metagenomes</taxon>
        <taxon>ecological metagenomes</taxon>
    </lineage>
</organism>
<comment type="caution">
    <text evidence="1">The sequence shown here is derived from an EMBL/GenBank/DDBJ whole genome shotgun (WGS) entry which is preliminary data.</text>
</comment>
<evidence type="ECO:0000313" key="1">
    <source>
        <dbReference type="EMBL" id="KKN32362.1"/>
    </source>
</evidence>
<protein>
    <submittedName>
        <fullName evidence="1">Uncharacterized protein</fullName>
    </submittedName>
</protein>
<dbReference type="EMBL" id="LAZR01002258">
    <property type="protein sequence ID" value="KKN32362.1"/>
    <property type="molecule type" value="Genomic_DNA"/>
</dbReference>
<accession>A0A0F9Q5Y8</accession>
<reference evidence="1" key="1">
    <citation type="journal article" date="2015" name="Nature">
        <title>Complex archaea that bridge the gap between prokaryotes and eukaryotes.</title>
        <authorList>
            <person name="Spang A."/>
            <person name="Saw J.H."/>
            <person name="Jorgensen S.L."/>
            <person name="Zaremba-Niedzwiedzka K."/>
            <person name="Martijn J."/>
            <person name="Lind A.E."/>
            <person name="van Eijk R."/>
            <person name="Schleper C."/>
            <person name="Guy L."/>
            <person name="Ettema T.J."/>
        </authorList>
    </citation>
    <scope>NUCLEOTIDE SEQUENCE</scope>
</reference>
<sequence length="86" mass="9602">MTRNLYHNLAQLGEPLNRFHEEMGAIKGLSSQIVGLVEAVAKFKGLLSVETLECLTKDFRARTSDLKEHVKVADAIINLGPKRKNK</sequence>
<proteinExistence type="predicted"/>
<dbReference type="AlphaFoldDB" id="A0A0F9Q5Y8"/>
<name>A0A0F9Q5Y8_9ZZZZ</name>
<gene>
    <name evidence="1" type="ORF">LCGC14_0814680</name>
</gene>